<feature type="signal peptide" evidence="2">
    <location>
        <begin position="1"/>
        <end position="32"/>
    </location>
</feature>
<evidence type="ECO:0000256" key="2">
    <source>
        <dbReference type="SAM" id="SignalP"/>
    </source>
</evidence>
<protein>
    <submittedName>
        <fullName evidence="3">Uncharacterized protein</fullName>
    </submittedName>
</protein>
<accession>A0A2S9H577</accession>
<comment type="caution">
    <text evidence="3">The sequence shown here is derived from an EMBL/GenBank/DDBJ whole genome shotgun (WGS) entry which is preliminary data.</text>
</comment>
<sequence>MLKQTSAHFFKVVSKLYLILGIMLAPIPEAIAADDSRTNAELLQEIEQIKARLKQLEELVHKNADGVETAKQTAQQALTKETLVTDKLANGQIPLGHTNLSFSGWLQGTMTWRDHNELASASSTNFGTPFPKSIAYGVHELRADARNSYFALNMKSAEVDDVKLSGRLEVDFQSIGSNTTQNNNGWAPRLRHAFVEVDNAATGWHFVAGQTYALTTPYGNQVRSDGSPSADKAWTMLPSLPIINVGQLDDIGPAGVNSPRPLEFRLIKTFYNTALAVSLDSQIVSWAGNIAGASPVYTGTTLSSAANNQFNNNATQNLSLSTVPDVLMKATWQPDPSTFYETFGIVRSYRDMNGTTNLTGTGTTHGFGGGVDSFIKLWPGKLDITGGIGYGSLGGYAGNGIADVTFDATGKPTVVKEMQGWIGVLAHPSRELDLIAYAGTEHSHSAGVSGTDYGWGNPNFLNSGCAILNGVCNGSVKAVADVEVGAIWRFYNGSFGHVDFMPQITWLKKSLFSDINDFAPSAHNVAVDLTIRFYPY</sequence>
<keyword evidence="4" id="KW-1185">Reference proteome</keyword>
<proteinExistence type="predicted"/>
<dbReference type="Proteomes" id="UP000237839">
    <property type="component" value="Unassembled WGS sequence"/>
</dbReference>
<dbReference type="RefSeq" id="WP_105530021.1">
    <property type="nucleotide sequence ID" value="NZ_PUGF01000001.1"/>
</dbReference>
<organism evidence="3 4">
    <name type="scientific">Solimicrobium silvestre</name>
    <dbReference type="NCBI Taxonomy" id="2099400"/>
    <lineage>
        <taxon>Bacteria</taxon>
        <taxon>Pseudomonadati</taxon>
        <taxon>Pseudomonadota</taxon>
        <taxon>Betaproteobacteria</taxon>
        <taxon>Burkholderiales</taxon>
        <taxon>Oxalobacteraceae</taxon>
        <taxon>Solimicrobium</taxon>
    </lineage>
</organism>
<gene>
    <name evidence="3" type="ORF">S2091_0323</name>
</gene>
<keyword evidence="2" id="KW-0732">Signal</keyword>
<evidence type="ECO:0000256" key="1">
    <source>
        <dbReference type="SAM" id="Coils"/>
    </source>
</evidence>
<feature type="coiled-coil region" evidence="1">
    <location>
        <begin position="32"/>
        <end position="59"/>
    </location>
</feature>
<name>A0A2S9H577_9BURK</name>
<reference evidence="3 4" key="1">
    <citation type="submission" date="2018-02" db="EMBL/GenBank/DDBJ databases">
        <title>Solimicrobium silvestre gen. nov., sp. nov., isolated from alpine forest soil.</title>
        <authorList>
            <person name="Margesin R."/>
            <person name="Albuquerque L."/>
            <person name="Zhang D.-C."/>
            <person name="Froufe H.J.C."/>
            <person name="Severino R."/>
            <person name="Roxo I."/>
            <person name="Egas C."/>
            <person name="Da Costa M.S."/>
        </authorList>
    </citation>
    <scope>NUCLEOTIDE SEQUENCE [LARGE SCALE GENOMIC DNA]</scope>
    <source>
        <strain evidence="3 4">S20-91</strain>
    </source>
</reference>
<evidence type="ECO:0000313" key="3">
    <source>
        <dbReference type="EMBL" id="PRC95128.1"/>
    </source>
</evidence>
<feature type="chain" id="PRO_5015727305" evidence="2">
    <location>
        <begin position="33"/>
        <end position="536"/>
    </location>
</feature>
<dbReference type="EMBL" id="PUGF01000001">
    <property type="protein sequence ID" value="PRC95128.1"/>
    <property type="molecule type" value="Genomic_DNA"/>
</dbReference>
<dbReference type="OrthoDB" id="128078at2"/>
<keyword evidence="1" id="KW-0175">Coiled coil</keyword>
<evidence type="ECO:0000313" key="4">
    <source>
        <dbReference type="Proteomes" id="UP000237839"/>
    </source>
</evidence>
<dbReference type="AlphaFoldDB" id="A0A2S9H577"/>